<evidence type="ECO:0000313" key="8">
    <source>
        <dbReference type="Proteomes" id="UP000009061"/>
    </source>
</evidence>
<evidence type="ECO:0000256" key="2">
    <source>
        <dbReference type="ARBA" id="ARBA00020112"/>
    </source>
</evidence>
<dbReference type="KEGG" id="wgl:WIGMOR_0393"/>
<dbReference type="EMBL" id="CP003315">
    <property type="protein sequence ID" value="AFA41225.1"/>
    <property type="molecule type" value="Genomic_DNA"/>
</dbReference>
<evidence type="ECO:0000256" key="6">
    <source>
        <dbReference type="HAMAP-Rule" id="MF_00262"/>
    </source>
</evidence>
<reference evidence="7 8" key="1">
    <citation type="journal article" date="2012" name="MBio">
        <title>Insight into the transmission biology and species-specific functional capabilities of tsetse (Diptera: glossinidae) obligate symbiont wigglesworthia.</title>
        <authorList>
            <person name="Rio R.V."/>
            <person name="Symula R.E."/>
            <person name="Wang J."/>
            <person name="Lohs C."/>
            <person name="Wu Y.N."/>
            <person name="Snyder A.K."/>
            <person name="Bjornson R.D."/>
            <person name="Oshima K."/>
            <person name="Biehl B.S."/>
            <person name="Perna N.T."/>
            <person name="Hattori M."/>
            <person name="Aksoy S."/>
        </authorList>
    </citation>
    <scope>NUCLEOTIDE SEQUENCE [LARGE SCALE GENOMIC DNA]</scope>
    <source>
        <strain evidence="7">WGM</strain>
    </source>
</reference>
<protein>
    <recommendedName>
        <fullName evidence="2 6">Cell division topological specificity factor</fullName>
    </recommendedName>
</protein>
<proteinExistence type="inferred from homology"/>
<keyword evidence="3 6" id="KW-0132">Cell division</keyword>
<evidence type="ECO:0000256" key="4">
    <source>
        <dbReference type="ARBA" id="ARBA00023306"/>
    </source>
</evidence>
<dbReference type="AlphaFoldDB" id="H6Q4U2"/>
<sequence>MVLLNFFISRKKMTAHTAKKRLKIIIEEQRKNAIKPVYVQLKKDLKRVIGKYFNINPNTLSIKLEHKNHKDLQIFELNIILPKEHKTTNVVSE</sequence>
<dbReference type="OrthoDB" id="9802655at2"/>
<dbReference type="STRING" id="1142511.WIGMOR_0393"/>
<evidence type="ECO:0000313" key="7">
    <source>
        <dbReference type="EMBL" id="AFA41225.1"/>
    </source>
</evidence>
<dbReference type="eggNOG" id="COG0851">
    <property type="taxonomic scope" value="Bacteria"/>
</dbReference>
<evidence type="ECO:0000256" key="1">
    <source>
        <dbReference type="ARBA" id="ARBA00008168"/>
    </source>
</evidence>
<dbReference type="InterPro" id="IPR036707">
    <property type="entry name" value="MinE_sf"/>
</dbReference>
<name>H6Q4U2_WIGGL</name>
<dbReference type="InterPro" id="IPR005527">
    <property type="entry name" value="MinE"/>
</dbReference>
<comment type="similarity">
    <text evidence="1 6">Belongs to the MinE family.</text>
</comment>
<evidence type="ECO:0000256" key="5">
    <source>
        <dbReference type="ARBA" id="ARBA00025265"/>
    </source>
</evidence>
<dbReference type="GO" id="GO:0032955">
    <property type="term" value="P:regulation of division septum assembly"/>
    <property type="evidence" value="ECO:0007669"/>
    <property type="project" value="InterPro"/>
</dbReference>
<dbReference type="SUPFAM" id="SSF55229">
    <property type="entry name" value="Cell division protein MinE topological specificity domain"/>
    <property type="match status" value="1"/>
</dbReference>
<keyword evidence="4 6" id="KW-0131">Cell cycle</keyword>
<dbReference type="HOGENOM" id="CLU_137929_2_2_6"/>
<accession>H6Q4U2</accession>
<dbReference type="GO" id="GO:0051301">
    <property type="term" value="P:cell division"/>
    <property type="evidence" value="ECO:0007669"/>
    <property type="project" value="UniProtKB-KW"/>
</dbReference>
<dbReference type="Proteomes" id="UP000009061">
    <property type="component" value="Chromosome"/>
</dbReference>
<dbReference type="NCBIfam" id="TIGR01215">
    <property type="entry name" value="minE"/>
    <property type="match status" value="1"/>
</dbReference>
<dbReference type="NCBIfam" id="NF001422">
    <property type="entry name" value="PRK00296.1"/>
    <property type="match status" value="1"/>
</dbReference>
<dbReference type="RefSeq" id="WP_014354164.1">
    <property type="nucleotide sequence ID" value="NC_016893.1"/>
</dbReference>
<dbReference type="Pfam" id="PF03776">
    <property type="entry name" value="MinE"/>
    <property type="match status" value="1"/>
</dbReference>
<keyword evidence="8" id="KW-1185">Reference proteome</keyword>
<gene>
    <name evidence="6 7" type="primary">minE</name>
    <name evidence="7" type="ORF">WIGMOR_0393</name>
</gene>
<organism evidence="7 8">
    <name type="scientific">Wigglesworthia glossinidia endosymbiont of Glossina morsitans morsitans</name>
    <name type="common">Yale colony</name>
    <dbReference type="NCBI Taxonomy" id="1142511"/>
    <lineage>
        <taxon>Bacteria</taxon>
        <taxon>Pseudomonadati</taxon>
        <taxon>Pseudomonadota</taxon>
        <taxon>Gammaproteobacteria</taxon>
        <taxon>Enterobacterales</taxon>
        <taxon>Erwiniaceae</taxon>
        <taxon>Wigglesworthia</taxon>
    </lineage>
</organism>
<comment type="function">
    <text evidence="5 6">Prevents the cell division inhibition by proteins MinC and MinD at internal division sites while permitting inhibition at polar sites. This ensures cell division at the proper site by restricting the formation of a division septum at the midpoint of the long axis of the cell.</text>
</comment>
<dbReference type="HAMAP" id="MF_00262">
    <property type="entry name" value="MinE"/>
    <property type="match status" value="1"/>
</dbReference>
<evidence type="ECO:0000256" key="3">
    <source>
        <dbReference type="ARBA" id="ARBA00022618"/>
    </source>
</evidence>
<dbReference type="Gene3D" id="3.30.1070.10">
    <property type="entry name" value="Cell division topological specificity factor MinE"/>
    <property type="match status" value="1"/>
</dbReference>